<keyword evidence="3" id="KW-1185">Reference proteome</keyword>
<feature type="transmembrane region" description="Helical" evidence="1">
    <location>
        <begin position="90"/>
        <end position="111"/>
    </location>
</feature>
<sequence length="158" mass="17624">MSSCMNILKIIFGRNGDATLPPGLIAALWSLPDGATTCDLSLDNQHSLKDALNQHLSSLPDRILHDIVHACACFTRGSIPESLFDTQSTVVYVTAGALAITVFGYFGAKYINRRMEDVRREARKEYERKLDSAETQARFNQSLVDVAREFQRVMKAQT</sequence>
<accession>A0A6A6Z2R0</accession>
<dbReference type="RefSeq" id="XP_033581481.1">
    <property type="nucleotide sequence ID" value="XM_033726931.1"/>
</dbReference>
<keyword evidence="1" id="KW-0472">Membrane</keyword>
<protein>
    <submittedName>
        <fullName evidence="2 4">Uncharacterized protein</fullName>
    </submittedName>
</protein>
<reference evidence="4" key="2">
    <citation type="submission" date="2020-04" db="EMBL/GenBank/DDBJ databases">
        <authorList>
            <consortium name="NCBI Genome Project"/>
        </authorList>
    </citation>
    <scope>NUCLEOTIDE SEQUENCE</scope>
    <source>
        <strain evidence="4">CBS 304.34</strain>
    </source>
</reference>
<gene>
    <name evidence="2 4" type="ORF">BDZ99DRAFT_548471</name>
</gene>
<keyword evidence="1" id="KW-0812">Transmembrane</keyword>
<dbReference type="EMBL" id="MU003694">
    <property type="protein sequence ID" value="KAF2814517.1"/>
    <property type="molecule type" value="Genomic_DNA"/>
</dbReference>
<dbReference type="AlphaFoldDB" id="A0A6A6Z2R0"/>
<reference evidence="4" key="3">
    <citation type="submission" date="2025-04" db="UniProtKB">
        <authorList>
            <consortium name="RefSeq"/>
        </authorList>
    </citation>
    <scope>IDENTIFICATION</scope>
    <source>
        <strain evidence="4">CBS 304.34</strain>
    </source>
</reference>
<dbReference type="GeneID" id="54467824"/>
<evidence type="ECO:0000313" key="2">
    <source>
        <dbReference type="EMBL" id="KAF2814517.1"/>
    </source>
</evidence>
<evidence type="ECO:0000313" key="3">
    <source>
        <dbReference type="Proteomes" id="UP000504636"/>
    </source>
</evidence>
<name>A0A6A6Z2R0_9PEZI</name>
<proteinExistence type="predicted"/>
<dbReference type="Proteomes" id="UP000504636">
    <property type="component" value="Unplaced"/>
</dbReference>
<evidence type="ECO:0000313" key="4">
    <source>
        <dbReference type="RefSeq" id="XP_033581481.1"/>
    </source>
</evidence>
<keyword evidence="1" id="KW-1133">Transmembrane helix</keyword>
<organism evidence="2">
    <name type="scientific">Mytilinidion resinicola</name>
    <dbReference type="NCBI Taxonomy" id="574789"/>
    <lineage>
        <taxon>Eukaryota</taxon>
        <taxon>Fungi</taxon>
        <taxon>Dikarya</taxon>
        <taxon>Ascomycota</taxon>
        <taxon>Pezizomycotina</taxon>
        <taxon>Dothideomycetes</taxon>
        <taxon>Pleosporomycetidae</taxon>
        <taxon>Mytilinidiales</taxon>
        <taxon>Mytilinidiaceae</taxon>
        <taxon>Mytilinidion</taxon>
    </lineage>
</organism>
<reference evidence="2 4" key="1">
    <citation type="journal article" date="2020" name="Stud. Mycol.">
        <title>101 Dothideomycetes genomes: a test case for predicting lifestyles and emergence of pathogens.</title>
        <authorList>
            <person name="Haridas S."/>
            <person name="Albert R."/>
            <person name="Binder M."/>
            <person name="Bloem J."/>
            <person name="Labutti K."/>
            <person name="Salamov A."/>
            <person name="Andreopoulos B."/>
            <person name="Baker S."/>
            <person name="Barry K."/>
            <person name="Bills G."/>
            <person name="Bluhm B."/>
            <person name="Cannon C."/>
            <person name="Castanera R."/>
            <person name="Culley D."/>
            <person name="Daum C."/>
            <person name="Ezra D."/>
            <person name="Gonzalez J."/>
            <person name="Henrissat B."/>
            <person name="Kuo A."/>
            <person name="Liang C."/>
            <person name="Lipzen A."/>
            <person name="Lutzoni F."/>
            <person name="Magnuson J."/>
            <person name="Mondo S."/>
            <person name="Nolan M."/>
            <person name="Ohm R."/>
            <person name="Pangilinan J."/>
            <person name="Park H.-J."/>
            <person name="Ramirez L."/>
            <person name="Alfaro M."/>
            <person name="Sun H."/>
            <person name="Tritt A."/>
            <person name="Yoshinaga Y."/>
            <person name="Zwiers L.-H."/>
            <person name="Turgeon B."/>
            <person name="Goodwin S."/>
            <person name="Spatafora J."/>
            <person name="Crous P."/>
            <person name="Grigoriev I."/>
        </authorList>
    </citation>
    <scope>NUCLEOTIDE SEQUENCE</scope>
    <source>
        <strain evidence="2 4">CBS 304.34</strain>
    </source>
</reference>
<evidence type="ECO:0000256" key="1">
    <source>
        <dbReference type="SAM" id="Phobius"/>
    </source>
</evidence>